<organism evidence="1 2">
    <name type="scientific">Nocardioides phosphati</name>
    <dbReference type="NCBI Taxonomy" id="1867775"/>
    <lineage>
        <taxon>Bacteria</taxon>
        <taxon>Bacillati</taxon>
        <taxon>Actinomycetota</taxon>
        <taxon>Actinomycetes</taxon>
        <taxon>Propionibacteriales</taxon>
        <taxon>Nocardioidaceae</taxon>
        <taxon>Nocardioides</taxon>
    </lineage>
</organism>
<proteinExistence type="predicted"/>
<reference evidence="2" key="1">
    <citation type="journal article" date="2019" name="Int. J. Syst. Evol. Microbiol.">
        <title>The Global Catalogue of Microorganisms (GCM) 10K type strain sequencing project: providing services to taxonomists for standard genome sequencing and annotation.</title>
        <authorList>
            <consortium name="The Broad Institute Genomics Platform"/>
            <consortium name="The Broad Institute Genome Sequencing Center for Infectious Disease"/>
            <person name="Wu L."/>
            <person name="Ma J."/>
        </authorList>
    </citation>
    <scope>NUCLEOTIDE SEQUENCE [LARGE SCALE GENOMIC DNA]</scope>
    <source>
        <strain evidence="2">CGMCC 4.7371</strain>
    </source>
</reference>
<comment type="caution">
    <text evidence="1">The sequence shown here is derived from an EMBL/GenBank/DDBJ whole genome shotgun (WGS) entry which is preliminary data.</text>
</comment>
<evidence type="ECO:0000313" key="2">
    <source>
        <dbReference type="Proteomes" id="UP000655410"/>
    </source>
</evidence>
<dbReference type="RefSeq" id="WP_188785360.1">
    <property type="nucleotide sequence ID" value="NZ_BMNI01000016.1"/>
</dbReference>
<dbReference type="InterPro" id="IPR025447">
    <property type="entry name" value="DUF4192"/>
</dbReference>
<dbReference type="Proteomes" id="UP000655410">
    <property type="component" value="Unassembled WGS sequence"/>
</dbReference>
<evidence type="ECO:0008006" key="3">
    <source>
        <dbReference type="Google" id="ProtNLM"/>
    </source>
</evidence>
<keyword evidence="2" id="KW-1185">Reference proteome</keyword>
<name>A0ABQ2NEH1_9ACTN</name>
<dbReference type="EMBL" id="BMNI01000016">
    <property type="protein sequence ID" value="GGO94127.1"/>
    <property type="molecule type" value="Genomic_DNA"/>
</dbReference>
<dbReference type="Pfam" id="PF13830">
    <property type="entry name" value="DUF4192"/>
    <property type="match status" value="1"/>
</dbReference>
<gene>
    <name evidence="1" type="ORF">GCM10011584_34450</name>
</gene>
<sequence>MTTTLTLKNPADVIAAVPHIIGFQPTDSLVAVGIGGMSARIDHPHNSGDLIESCIALGSAFRKHPSPVMLVSFTDTASDAEDALTCIGAMVEDVAPVLARIHVTSTGEWFDHVTETGGRVTLADHDRIAVEAAWIGAAAPVASREALAVSLAGDTAPVAALLDATRIRDTKTETAWITSRINEFLTTGDHLSDDDAAHLLVALANVEFQYAAARLLTKANARQMVDLLRDLTRRAPDRVRPAAALLLGLAAWMQGHGALAWVAYEAADDAGHPIAKFIAHVLRDAIRPTESALAGLTAA</sequence>
<evidence type="ECO:0000313" key="1">
    <source>
        <dbReference type="EMBL" id="GGO94127.1"/>
    </source>
</evidence>
<protein>
    <recommendedName>
        <fullName evidence="3">DUF4192 domain-containing protein</fullName>
    </recommendedName>
</protein>
<accession>A0ABQ2NEH1</accession>